<keyword evidence="3" id="KW-1185">Reference proteome</keyword>
<organism evidence="2 3">
    <name type="scientific">Lentithecium fluviatile CBS 122367</name>
    <dbReference type="NCBI Taxonomy" id="1168545"/>
    <lineage>
        <taxon>Eukaryota</taxon>
        <taxon>Fungi</taxon>
        <taxon>Dikarya</taxon>
        <taxon>Ascomycota</taxon>
        <taxon>Pezizomycotina</taxon>
        <taxon>Dothideomycetes</taxon>
        <taxon>Pleosporomycetidae</taxon>
        <taxon>Pleosporales</taxon>
        <taxon>Massarineae</taxon>
        <taxon>Lentitheciaceae</taxon>
        <taxon>Lentithecium</taxon>
    </lineage>
</organism>
<feature type="compositionally biased region" description="Polar residues" evidence="1">
    <location>
        <begin position="123"/>
        <end position="153"/>
    </location>
</feature>
<feature type="compositionally biased region" description="Low complexity" evidence="1">
    <location>
        <begin position="244"/>
        <end position="257"/>
    </location>
</feature>
<reference evidence="2" key="1">
    <citation type="journal article" date="2020" name="Stud. Mycol.">
        <title>101 Dothideomycetes genomes: a test case for predicting lifestyles and emergence of pathogens.</title>
        <authorList>
            <person name="Haridas S."/>
            <person name="Albert R."/>
            <person name="Binder M."/>
            <person name="Bloem J."/>
            <person name="Labutti K."/>
            <person name="Salamov A."/>
            <person name="Andreopoulos B."/>
            <person name="Baker S."/>
            <person name="Barry K."/>
            <person name="Bills G."/>
            <person name="Bluhm B."/>
            <person name="Cannon C."/>
            <person name="Castanera R."/>
            <person name="Culley D."/>
            <person name="Daum C."/>
            <person name="Ezra D."/>
            <person name="Gonzalez J."/>
            <person name="Henrissat B."/>
            <person name="Kuo A."/>
            <person name="Liang C."/>
            <person name="Lipzen A."/>
            <person name="Lutzoni F."/>
            <person name="Magnuson J."/>
            <person name="Mondo S."/>
            <person name="Nolan M."/>
            <person name="Ohm R."/>
            <person name="Pangilinan J."/>
            <person name="Park H.-J."/>
            <person name="Ramirez L."/>
            <person name="Alfaro M."/>
            <person name="Sun H."/>
            <person name="Tritt A."/>
            <person name="Yoshinaga Y."/>
            <person name="Zwiers L.-H."/>
            <person name="Turgeon B."/>
            <person name="Goodwin S."/>
            <person name="Spatafora J."/>
            <person name="Crous P."/>
            <person name="Grigoriev I."/>
        </authorList>
    </citation>
    <scope>NUCLEOTIDE SEQUENCE</scope>
    <source>
        <strain evidence="2">CBS 122367</strain>
    </source>
</reference>
<name>A0A6G1IWB4_9PLEO</name>
<dbReference type="OrthoDB" id="3641178at2759"/>
<dbReference type="AlphaFoldDB" id="A0A6G1IWB4"/>
<evidence type="ECO:0000256" key="1">
    <source>
        <dbReference type="SAM" id="MobiDB-lite"/>
    </source>
</evidence>
<feature type="compositionally biased region" description="Low complexity" evidence="1">
    <location>
        <begin position="167"/>
        <end position="182"/>
    </location>
</feature>
<proteinExistence type="predicted"/>
<dbReference type="EMBL" id="MU005587">
    <property type="protein sequence ID" value="KAF2682546.1"/>
    <property type="molecule type" value="Genomic_DNA"/>
</dbReference>
<sequence length="297" mass="33338">MGSESQYVVMKKRLAEVKQLFQTRHYVQCATLCEQLTRATDEIHPVHLAYLHFYLAMSHDTMARETTWKHRSTELDLAEQHYLAALAALSASAPQEVDNVLERSPSSPSSEDDLAVKGRRVSDASQESIASSATSLAESDTQSTPRRVPSSSYLKARALFEKVQDNSSTPPKSQSSSSFRTPRPAKRRPAPIILPYTTHSHHEGRFSAELISFIAMIKTHLDNVRQLKETPVAFNVRFSVTRSRSSTASPRPISRDSSSSHESEVEGARWARRAVNFRQRFNPESVRQLCNEALAEL</sequence>
<evidence type="ECO:0000313" key="2">
    <source>
        <dbReference type="EMBL" id="KAF2682546.1"/>
    </source>
</evidence>
<dbReference type="Proteomes" id="UP000799291">
    <property type="component" value="Unassembled WGS sequence"/>
</dbReference>
<evidence type="ECO:0000313" key="3">
    <source>
        <dbReference type="Proteomes" id="UP000799291"/>
    </source>
</evidence>
<protein>
    <submittedName>
        <fullName evidence="2">Uncharacterized protein</fullName>
    </submittedName>
</protein>
<gene>
    <name evidence="2" type="ORF">K458DRAFT_60428</name>
</gene>
<feature type="region of interest" description="Disordered" evidence="1">
    <location>
        <begin position="97"/>
        <end position="190"/>
    </location>
</feature>
<feature type="region of interest" description="Disordered" evidence="1">
    <location>
        <begin position="244"/>
        <end position="265"/>
    </location>
</feature>
<accession>A0A6G1IWB4</accession>